<dbReference type="EMBL" id="JAACFV010000048">
    <property type="protein sequence ID" value="KAF7508857.1"/>
    <property type="molecule type" value="Genomic_DNA"/>
</dbReference>
<organism evidence="2 3">
    <name type="scientific">Endocarpon pusillum</name>
    <dbReference type="NCBI Taxonomy" id="364733"/>
    <lineage>
        <taxon>Eukaryota</taxon>
        <taxon>Fungi</taxon>
        <taxon>Dikarya</taxon>
        <taxon>Ascomycota</taxon>
        <taxon>Pezizomycotina</taxon>
        <taxon>Eurotiomycetes</taxon>
        <taxon>Chaetothyriomycetidae</taxon>
        <taxon>Verrucariales</taxon>
        <taxon>Verrucariaceae</taxon>
        <taxon>Endocarpon</taxon>
    </lineage>
</organism>
<reference evidence="2" key="1">
    <citation type="submission" date="2020-02" db="EMBL/GenBank/DDBJ databases">
        <authorList>
            <person name="Palmer J.M."/>
        </authorList>
    </citation>
    <scope>NUCLEOTIDE SEQUENCE</scope>
    <source>
        <strain evidence="2">EPUS1.4</strain>
        <tissue evidence="2">Thallus</tissue>
    </source>
</reference>
<accession>A0A8H7E4A4</accession>
<proteinExistence type="predicted"/>
<dbReference type="Proteomes" id="UP000606974">
    <property type="component" value="Unassembled WGS sequence"/>
</dbReference>
<evidence type="ECO:0000256" key="1">
    <source>
        <dbReference type="SAM" id="SignalP"/>
    </source>
</evidence>
<feature type="chain" id="PRO_5034153158" description="Apple domain-containing protein" evidence="1">
    <location>
        <begin position="19"/>
        <end position="300"/>
    </location>
</feature>
<sequence>MPFPILLTLLLSVVPALSTPLVTERTEGTCNRDNVLRALIDKRYIDEAIPFCSKYIKVPASTVTATTSCQTVTITAIVDSIPVTTTITPTVTVTTTTPVSTVYSTYVPPYYKEKRDEPVPTFVSQYPASRISSACSCLTITPSTTTVPCPVKTVATTIKPPAPTITITASPPATTTTTVAGPATTLPALCKPSLFLDYRGGVDREGFGGLVQTSDATKQACCVACFRAKNCTAFQFRPDNPPETRCEYYTRRSPTDPSNRKDICPLGVTIGSELQSPVGSGTGSFFLNYGPCLDKSPLSG</sequence>
<gene>
    <name evidence="2" type="ORF">GJ744_008566</name>
</gene>
<keyword evidence="1" id="KW-0732">Signal</keyword>
<protein>
    <recommendedName>
        <fullName evidence="4">Apple domain-containing protein</fullName>
    </recommendedName>
</protein>
<evidence type="ECO:0000313" key="2">
    <source>
        <dbReference type="EMBL" id="KAF7508857.1"/>
    </source>
</evidence>
<evidence type="ECO:0000313" key="3">
    <source>
        <dbReference type="Proteomes" id="UP000606974"/>
    </source>
</evidence>
<keyword evidence="3" id="KW-1185">Reference proteome</keyword>
<feature type="signal peptide" evidence="1">
    <location>
        <begin position="1"/>
        <end position="18"/>
    </location>
</feature>
<evidence type="ECO:0008006" key="4">
    <source>
        <dbReference type="Google" id="ProtNLM"/>
    </source>
</evidence>
<dbReference type="AlphaFoldDB" id="A0A8H7E4A4"/>
<comment type="caution">
    <text evidence="2">The sequence shown here is derived from an EMBL/GenBank/DDBJ whole genome shotgun (WGS) entry which is preliminary data.</text>
</comment>
<dbReference type="OrthoDB" id="3562088at2759"/>
<name>A0A8H7E4A4_9EURO</name>